<keyword evidence="2" id="KW-1185">Reference proteome</keyword>
<proteinExistence type="predicted"/>
<dbReference type="EMBL" id="ASGP02000003">
    <property type="protein sequence ID" value="KAH9517437.1"/>
    <property type="molecule type" value="Genomic_DNA"/>
</dbReference>
<dbReference type="AlphaFoldDB" id="A0A922L8U1"/>
<comment type="caution">
    <text evidence="1">The sequence shown here is derived from an EMBL/GenBank/DDBJ whole genome shotgun (WGS) entry which is preliminary data.</text>
</comment>
<protein>
    <submittedName>
        <fullName evidence="1">Uncharacterized protein</fullName>
    </submittedName>
</protein>
<sequence>MYSSTIWKKFDDIFAFSKICDFYNYLQCIWIEYYDLMMRDENENNSPQHQHVFNTYVFVYCYHHPKFVYKDFYKLSNENLMAKSIDPGVFIMVIFATKQMGQMMMVLKNPNKTQIYQ</sequence>
<evidence type="ECO:0000313" key="1">
    <source>
        <dbReference type="EMBL" id="KAH9517437.1"/>
    </source>
</evidence>
<reference evidence="1" key="1">
    <citation type="submission" date="2013-05" db="EMBL/GenBank/DDBJ databases">
        <authorList>
            <person name="Yim A.K.Y."/>
            <person name="Chan T.F."/>
            <person name="Ji K.M."/>
            <person name="Liu X.Y."/>
            <person name="Zhou J.W."/>
            <person name="Li R.Q."/>
            <person name="Yang K.Y."/>
            <person name="Li J."/>
            <person name="Li M."/>
            <person name="Law P.T.W."/>
            <person name="Wu Y.L."/>
            <person name="Cai Z.L."/>
            <person name="Qin H."/>
            <person name="Bao Y."/>
            <person name="Leung R.K.K."/>
            <person name="Ng P.K.S."/>
            <person name="Zou J."/>
            <person name="Zhong X.J."/>
            <person name="Ran P.X."/>
            <person name="Zhong N.S."/>
            <person name="Liu Z.G."/>
            <person name="Tsui S.K.W."/>
        </authorList>
    </citation>
    <scope>NUCLEOTIDE SEQUENCE</scope>
    <source>
        <strain evidence="1">Derf</strain>
        <tissue evidence="1">Whole organism</tissue>
    </source>
</reference>
<name>A0A922L8U1_DERFA</name>
<gene>
    <name evidence="1" type="ORF">DERF_008113</name>
</gene>
<dbReference type="Proteomes" id="UP000790347">
    <property type="component" value="Unassembled WGS sequence"/>
</dbReference>
<reference evidence="1" key="2">
    <citation type="journal article" date="2022" name="Res Sq">
        <title>Comparative Genomics Reveals Insights into the Divergent Evolution of Astigmatic Mites and Household Pest Adaptations.</title>
        <authorList>
            <person name="Xiong Q."/>
            <person name="Wan A.T.-Y."/>
            <person name="Liu X.-Y."/>
            <person name="Fung C.S.-H."/>
            <person name="Xiao X."/>
            <person name="Malainual N."/>
            <person name="Hou J."/>
            <person name="Wang L."/>
            <person name="Wang M."/>
            <person name="Yang K."/>
            <person name="Cui Y."/>
            <person name="Leung E."/>
            <person name="Nong W."/>
            <person name="Shin S.-K."/>
            <person name="Au S."/>
            <person name="Jeong K.Y."/>
            <person name="Chew F.T."/>
            <person name="Hui J."/>
            <person name="Leung T.F."/>
            <person name="Tungtrongchitr A."/>
            <person name="Zhong N."/>
            <person name="Liu Z."/>
            <person name="Tsui S."/>
        </authorList>
    </citation>
    <scope>NUCLEOTIDE SEQUENCE</scope>
    <source>
        <strain evidence="1">Derf</strain>
        <tissue evidence="1">Whole organism</tissue>
    </source>
</reference>
<organism evidence="1 2">
    <name type="scientific">Dermatophagoides farinae</name>
    <name type="common">American house dust mite</name>
    <dbReference type="NCBI Taxonomy" id="6954"/>
    <lineage>
        <taxon>Eukaryota</taxon>
        <taxon>Metazoa</taxon>
        <taxon>Ecdysozoa</taxon>
        <taxon>Arthropoda</taxon>
        <taxon>Chelicerata</taxon>
        <taxon>Arachnida</taxon>
        <taxon>Acari</taxon>
        <taxon>Acariformes</taxon>
        <taxon>Sarcoptiformes</taxon>
        <taxon>Astigmata</taxon>
        <taxon>Psoroptidia</taxon>
        <taxon>Analgoidea</taxon>
        <taxon>Pyroglyphidae</taxon>
        <taxon>Dermatophagoidinae</taxon>
        <taxon>Dermatophagoides</taxon>
    </lineage>
</organism>
<evidence type="ECO:0000313" key="2">
    <source>
        <dbReference type="Proteomes" id="UP000790347"/>
    </source>
</evidence>
<accession>A0A922L8U1</accession>